<name>A0A0F9ES42_9ZZZZ</name>
<gene>
    <name evidence="1" type="ORF">LCGC14_2118230</name>
</gene>
<accession>A0A0F9ES42</accession>
<dbReference type="Pfam" id="PF17236">
    <property type="entry name" value="SU10_MCP"/>
    <property type="match status" value="1"/>
</dbReference>
<dbReference type="AlphaFoldDB" id="A0A0F9ES42"/>
<proteinExistence type="predicted"/>
<reference evidence="1" key="1">
    <citation type="journal article" date="2015" name="Nature">
        <title>Complex archaea that bridge the gap between prokaryotes and eukaryotes.</title>
        <authorList>
            <person name="Spang A."/>
            <person name="Saw J.H."/>
            <person name="Jorgensen S.L."/>
            <person name="Zaremba-Niedzwiedzka K."/>
            <person name="Martijn J."/>
            <person name="Lind A.E."/>
            <person name="van Eijk R."/>
            <person name="Schleper C."/>
            <person name="Guy L."/>
            <person name="Ettema T.J."/>
        </authorList>
    </citation>
    <scope>NUCLEOTIDE SEQUENCE</scope>
</reference>
<organism evidence="1">
    <name type="scientific">marine sediment metagenome</name>
    <dbReference type="NCBI Taxonomy" id="412755"/>
    <lineage>
        <taxon>unclassified sequences</taxon>
        <taxon>metagenomes</taxon>
        <taxon>ecological metagenomes</taxon>
    </lineage>
</organism>
<sequence>MAIKTGTFLTFSAKGIREQLSNTIYNITPADTPFLSMVGKEKAEATL</sequence>
<evidence type="ECO:0000313" key="1">
    <source>
        <dbReference type="EMBL" id="KKL69111.1"/>
    </source>
</evidence>
<comment type="caution">
    <text evidence="1">The sequence shown here is derived from an EMBL/GenBank/DDBJ whole genome shotgun (WGS) entry which is preliminary data.</text>
</comment>
<protein>
    <submittedName>
        <fullName evidence="1">Uncharacterized protein</fullName>
    </submittedName>
</protein>
<dbReference type="InterPro" id="IPR035198">
    <property type="entry name" value="SU10_MCP"/>
</dbReference>
<dbReference type="EMBL" id="LAZR01026319">
    <property type="protein sequence ID" value="KKL69111.1"/>
    <property type="molecule type" value="Genomic_DNA"/>
</dbReference>